<dbReference type="RefSeq" id="WP_130092881.1">
    <property type="nucleotide sequence ID" value="NZ_SETE01000002.1"/>
</dbReference>
<keyword evidence="3" id="KW-1185">Reference proteome</keyword>
<evidence type="ECO:0000313" key="2">
    <source>
        <dbReference type="EMBL" id="RYM34873.1"/>
    </source>
</evidence>
<dbReference type="OrthoDB" id="997205at2"/>
<dbReference type="Gene3D" id="2.60.120.10">
    <property type="entry name" value="Jelly Rolls"/>
    <property type="match status" value="1"/>
</dbReference>
<feature type="domain" description="Cupin type-2" evidence="1">
    <location>
        <begin position="35"/>
        <end position="96"/>
    </location>
</feature>
<reference evidence="2 3" key="1">
    <citation type="submission" date="2019-02" db="EMBL/GenBank/DDBJ databases">
        <title>Genome sequence of the sea-ice species Brumimicrobium glaciale.</title>
        <authorList>
            <person name="Bowman J.P."/>
        </authorList>
    </citation>
    <scope>NUCLEOTIDE SEQUENCE [LARGE SCALE GENOMIC DNA]</scope>
    <source>
        <strain evidence="2 3">IC156</strain>
    </source>
</reference>
<dbReference type="InterPro" id="IPR011051">
    <property type="entry name" value="RmlC_Cupin_sf"/>
</dbReference>
<dbReference type="InterPro" id="IPR014710">
    <property type="entry name" value="RmlC-like_jellyroll"/>
</dbReference>
<gene>
    <name evidence="2" type="ORF">ERX46_05720</name>
</gene>
<evidence type="ECO:0000259" key="1">
    <source>
        <dbReference type="Pfam" id="PF07883"/>
    </source>
</evidence>
<sequence>MEQNSFYNDLVFTDDKVKISVVLETSFSKEIRIAFKKGQIMKEHKTAFPIVVHLLEGSIEFGVKGEKHQLKKGDILTLEGNIPHDLLANEESVVRLTLSKLDSPERVEKVAEDSKS</sequence>
<comment type="caution">
    <text evidence="2">The sequence shown here is derived from an EMBL/GenBank/DDBJ whole genome shotgun (WGS) entry which is preliminary data.</text>
</comment>
<dbReference type="Proteomes" id="UP000293952">
    <property type="component" value="Unassembled WGS sequence"/>
</dbReference>
<dbReference type="Pfam" id="PF07883">
    <property type="entry name" value="Cupin_2"/>
    <property type="match status" value="1"/>
</dbReference>
<dbReference type="AlphaFoldDB" id="A0A4Q4KN62"/>
<dbReference type="PANTHER" id="PTHR37694">
    <property type="entry name" value="SLR8022 PROTEIN"/>
    <property type="match status" value="1"/>
</dbReference>
<dbReference type="InterPro" id="IPR013096">
    <property type="entry name" value="Cupin_2"/>
</dbReference>
<dbReference type="SUPFAM" id="SSF51182">
    <property type="entry name" value="RmlC-like cupins"/>
    <property type="match status" value="1"/>
</dbReference>
<accession>A0A4Q4KN62</accession>
<name>A0A4Q4KN62_9FLAO</name>
<evidence type="ECO:0000313" key="3">
    <source>
        <dbReference type="Proteomes" id="UP000293952"/>
    </source>
</evidence>
<dbReference type="CDD" id="cd02230">
    <property type="entry name" value="cupin_HP0902-like"/>
    <property type="match status" value="1"/>
</dbReference>
<dbReference type="PANTHER" id="PTHR37694:SF1">
    <property type="entry name" value="SLR8022 PROTEIN"/>
    <property type="match status" value="1"/>
</dbReference>
<dbReference type="EMBL" id="SETE01000002">
    <property type="protein sequence ID" value="RYM34873.1"/>
    <property type="molecule type" value="Genomic_DNA"/>
</dbReference>
<protein>
    <submittedName>
        <fullName evidence="2">Cupin domain-containing protein</fullName>
    </submittedName>
</protein>
<proteinExistence type="predicted"/>
<organism evidence="2 3">
    <name type="scientific">Brumimicrobium glaciale</name>
    <dbReference type="NCBI Taxonomy" id="200475"/>
    <lineage>
        <taxon>Bacteria</taxon>
        <taxon>Pseudomonadati</taxon>
        <taxon>Bacteroidota</taxon>
        <taxon>Flavobacteriia</taxon>
        <taxon>Flavobacteriales</taxon>
        <taxon>Crocinitomicaceae</taxon>
        <taxon>Brumimicrobium</taxon>
    </lineage>
</organism>